<keyword evidence="3" id="KW-0804">Transcription</keyword>
<organism evidence="6 7">
    <name type="scientific">Pseudonocardia eucalypti</name>
    <dbReference type="NCBI Taxonomy" id="648755"/>
    <lineage>
        <taxon>Bacteria</taxon>
        <taxon>Bacillati</taxon>
        <taxon>Actinomycetota</taxon>
        <taxon>Actinomycetes</taxon>
        <taxon>Pseudonocardiales</taxon>
        <taxon>Pseudonocardiaceae</taxon>
        <taxon>Pseudonocardia</taxon>
    </lineage>
</organism>
<dbReference type="InterPro" id="IPR011075">
    <property type="entry name" value="TetR_C"/>
</dbReference>
<evidence type="ECO:0000256" key="4">
    <source>
        <dbReference type="PROSITE-ProRule" id="PRU00335"/>
    </source>
</evidence>
<dbReference type="Gene3D" id="1.10.357.10">
    <property type="entry name" value="Tetracycline Repressor, domain 2"/>
    <property type="match status" value="1"/>
</dbReference>
<dbReference type="PROSITE" id="PS50977">
    <property type="entry name" value="HTH_TETR_2"/>
    <property type="match status" value="1"/>
</dbReference>
<evidence type="ECO:0000256" key="2">
    <source>
        <dbReference type="ARBA" id="ARBA00023125"/>
    </source>
</evidence>
<keyword evidence="2 4" id="KW-0238">DNA-binding</keyword>
<dbReference type="PANTHER" id="PTHR47506">
    <property type="entry name" value="TRANSCRIPTIONAL REGULATORY PROTEIN"/>
    <property type="match status" value="1"/>
</dbReference>
<reference evidence="7" key="1">
    <citation type="journal article" date="2019" name="Int. J. Syst. Evol. Microbiol.">
        <title>The Global Catalogue of Microorganisms (GCM) 10K type strain sequencing project: providing services to taxonomists for standard genome sequencing and annotation.</title>
        <authorList>
            <consortium name="The Broad Institute Genomics Platform"/>
            <consortium name="The Broad Institute Genome Sequencing Center for Infectious Disease"/>
            <person name="Wu L."/>
            <person name="Ma J."/>
        </authorList>
    </citation>
    <scope>NUCLEOTIDE SEQUENCE [LARGE SCALE GENOMIC DNA]</scope>
    <source>
        <strain evidence="7">JCM 18303</strain>
    </source>
</reference>
<sequence>MAGRPRNEQARRDILRTAADLASVDGLDGLTLGRLSTTLGLSKSGLFGYFGSKEELQLATVRRATEVILDEVITPALRIPPGVERVRALCARWLDYSRTRVFPGGCFFFAVMAEFDARPGPLREALAEGSRAWTGLITSSIAEAVELGELAEDTDPAQLAFELIAFMENANSVSLLQDDADAYRRAERAIGNRLGGRRSVITD</sequence>
<gene>
    <name evidence="6" type="ORF">GCM10023321_62730</name>
</gene>
<keyword evidence="1" id="KW-0805">Transcription regulation</keyword>
<evidence type="ECO:0000259" key="5">
    <source>
        <dbReference type="PROSITE" id="PS50977"/>
    </source>
</evidence>
<dbReference type="PANTHER" id="PTHR47506:SF6">
    <property type="entry name" value="HTH-TYPE TRANSCRIPTIONAL REPRESSOR NEMR"/>
    <property type="match status" value="1"/>
</dbReference>
<keyword evidence="7" id="KW-1185">Reference proteome</keyword>
<evidence type="ECO:0000313" key="6">
    <source>
        <dbReference type="EMBL" id="GAA5168521.1"/>
    </source>
</evidence>
<dbReference type="SUPFAM" id="SSF48498">
    <property type="entry name" value="Tetracyclin repressor-like, C-terminal domain"/>
    <property type="match status" value="1"/>
</dbReference>
<dbReference type="Gene3D" id="1.10.10.60">
    <property type="entry name" value="Homeodomain-like"/>
    <property type="match status" value="1"/>
</dbReference>
<dbReference type="Pfam" id="PF00440">
    <property type="entry name" value="TetR_N"/>
    <property type="match status" value="1"/>
</dbReference>
<dbReference type="Proteomes" id="UP001428817">
    <property type="component" value="Unassembled WGS sequence"/>
</dbReference>
<dbReference type="EMBL" id="BAABJP010000039">
    <property type="protein sequence ID" value="GAA5168521.1"/>
    <property type="molecule type" value="Genomic_DNA"/>
</dbReference>
<dbReference type="SUPFAM" id="SSF46689">
    <property type="entry name" value="Homeodomain-like"/>
    <property type="match status" value="1"/>
</dbReference>
<dbReference type="RefSeq" id="WP_345703282.1">
    <property type="nucleotide sequence ID" value="NZ_BAABJP010000039.1"/>
</dbReference>
<dbReference type="InterPro" id="IPR036271">
    <property type="entry name" value="Tet_transcr_reg_TetR-rel_C_sf"/>
</dbReference>
<comment type="caution">
    <text evidence="6">The sequence shown here is derived from an EMBL/GenBank/DDBJ whole genome shotgun (WGS) entry which is preliminary data.</text>
</comment>
<proteinExistence type="predicted"/>
<evidence type="ECO:0000313" key="7">
    <source>
        <dbReference type="Proteomes" id="UP001428817"/>
    </source>
</evidence>
<dbReference type="InterPro" id="IPR009057">
    <property type="entry name" value="Homeodomain-like_sf"/>
</dbReference>
<dbReference type="InterPro" id="IPR001647">
    <property type="entry name" value="HTH_TetR"/>
</dbReference>
<name>A0ABP9QWD2_9PSEU</name>
<dbReference type="Pfam" id="PF16925">
    <property type="entry name" value="TetR_C_13"/>
    <property type="match status" value="1"/>
</dbReference>
<feature type="domain" description="HTH tetR-type" evidence="5">
    <location>
        <begin position="8"/>
        <end position="68"/>
    </location>
</feature>
<accession>A0ABP9QWD2</accession>
<evidence type="ECO:0000256" key="1">
    <source>
        <dbReference type="ARBA" id="ARBA00023015"/>
    </source>
</evidence>
<evidence type="ECO:0000256" key="3">
    <source>
        <dbReference type="ARBA" id="ARBA00023163"/>
    </source>
</evidence>
<protein>
    <submittedName>
        <fullName evidence="6">TetR/AcrR family transcriptional regulator</fullName>
    </submittedName>
</protein>
<feature type="DNA-binding region" description="H-T-H motif" evidence="4">
    <location>
        <begin position="31"/>
        <end position="50"/>
    </location>
</feature>